<dbReference type="InterPro" id="IPR016092">
    <property type="entry name" value="ATAP"/>
</dbReference>
<dbReference type="InterPro" id="IPR035903">
    <property type="entry name" value="HesB-like_dom_sf"/>
</dbReference>
<dbReference type="GO" id="GO:0016226">
    <property type="term" value="P:iron-sulfur cluster assembly"/>
    <property type="evidence" value="ECO:0007669"/>
    <property type="project" value="InterPro"/>
</dbReference>
<gene>
    <name evidence="4" type="ORF">KC19_2G042200</name>
</gene>
<feature type="compositionally biased region" description="Polar residues" evidence="2">
    <location>
        <begin position="21"/>
        <end position="32"/>
    </location>
</feature>
<dbReference type="Proteomes" id="UP000822688">
    <property type="component" value="Chromosome 2"/>
</dbReference>
<comment type="similarity">
    <text evidence="1">Belongs to the HesB/IscA family. Ycf83 subfamily.</text>
</comment>
<feature type="region of interest" description="Disordered" evidence="2">
    <location>
        <begin position="20"/>
        <end position="39"/>
    </location>
</feature>
<dbReference type="NCBIfam" id="TIGR00049">
    <property type="entry name" value="iron-sulfur cluster assembly accessory protein"/>
    <property type="match status" value="1"/>
</dbReference>
<dbReference type="SUPFAM" id="SSF89360">
    <property type="entry name" value="HesB-like domain"/>
    <property type="match status" value="1"/>
</dbReference>
<evidence type="ECO:0000313" key="4">
    <source>
        <dbReference type="EMBL" id="KAG0585822.1"/>
    </source>
</evidence>
<dbReference type="InterPro" id="IPR000361">
    <property type="entry name" value="ATAP_core_dom"/>
</dbReference>
<evidence type="ECO:0000256" key="2">
    <source>
        <dbReference type="SAM" id="MobiDB-lite"/>
    </source>
</evidence>
<dbReference type="AlphaFoldDB" id="A0A8T0IRP8"/>
<feature type="domain" description="Core" evidence="3">
    <location>
        <begin position="137"/>
        <end position="239"/>
    </location>
</feature>
<dbReference type="Pfam" id="PF01521">
    <property type="entry name" value="Fe-S_biosyn"/>
    <property type="match status" value="1"/>
</dbReference>
<dbReference type="GO" id="GO:0030674">
    <property type="term" value="F:protein-macromolecule adaptor activity"/>
    <property type="evidence" value="ECO:0007669"/>
    <property type="project" value="TreeGrafter"/>
</dbReference>
<sequence>MQVIVQRTTSCGIRHCARGSPLSQAQTSSPNSPVAAPGSDSGCVQVLIDLGAGRLRFRVKLFCGLEGVEMAAFAQTMATTWASRTCARVVPSRVASCGVTAVPSVSVAVRSTLKRSSFVVRAADSATASPSGTAPAIVLTEKALSHLNKLRASQGKELCLRVGVRQGGCSGMSYVMDFEETSNLRPDDSVIDYEGFKMVCDPKSLLFLYGMQLDYSDALIGGGFAFSNPNASSTCGCGKSFAA</sequence>
<name>A0A8T0IRP8_CERPU</name>
<proteinExistence type="inferred from homology"/>
<dbReference type="PANTHER" id="PTHR47265:SF1">
    <property type="entry name" value="IRON-SULFUR ASSEMBLY PROTEIN ISCA, CHLOROPLASTIC"/>
    <property type="match status" value="1"/>
</dbReference>
<dbReference type="Gene3D" id="2.60.300.12">
    <property type="entry name" value="HesB-like domain"/>
    <property type="match status" value="1"/>
</dbReference>
<dbReference type="PROSITE" id="PS01152">
    <property type="entry name" value="HESB"/>
    <property type="match status" value="1"/>
</dbReference>
<dbReference type="FunFam" id="2.60.300.12:FF:000008">
    <property type="entry name" value="iron-sulfur assembly protein IscA, chloroplastic"/>
    <property type="match status" value="1"/>
</dbReference>
<dbReference type="InterPro" id="IPR017870">
    <property type="entry name" value="FeS_cluster_insertion_CS"/>
</dbReference>
<dbReference type="GO" id="GO:0009570">
    <property type="term" value="C:chloroplast stroma"/>
    <property type="evidence" value="ECO:0007669"/>
    <property type="project" value="TreeGrafter"/>
</dbReference>
<protein>
    <recommendedName>
        <fullName evidence="3">Core domain-containing protein</fullName>
    </recommendedName>
</protein>
<organism evidence="4 5">
    <name type="scientific">Ceratodon purpureus</name>
    <name type="common">Fire moss</name>
    <name type="synonym">Dicranum purpureum</name>
    <dbReference type="NCBI Taxonomy" id="3225"/>
    <lineage>
        <taxon>Eukaryota</taxon>
        <taxon>Viridiplantae</taxon>
        <taxon>Streptophyta</taxon>
        <taxon>Embryophyta</taxon>
        <taxon>Bryophyta</taxon>
        <taxon>Bryophytina</taxon>
        <taxon>Bryopsida</taxon>
        <taxon>Dicranidae</taxon>
        <taxon>Pseudoditrichales</taxon>
        <taxon>Ditrichaceae</taxon>
        <taxon>Ceratodon</taxon>
    </lineage>
</organism>
<evidence type="ECO:0000313" key="5">
    <source>
        <dbReference type="Proteomes" id="UP000822688"/>
    </source>
</evidence>
<dbReference type="InterPro" id="IPR031108">
    <property type="entry name" value="IscA_plant_cyanobact"/>
</dbReference>
<dbReference type="EMBL" id="CM026422">
    <property type="protein sequence ID" value="KAG0585822.1"/>
    <property type="molecule type" value="Genomic_DNA"/>
</dbReference>
<accession>A0A8T0IRP8</accession>
<dbReference type="PANTHER" id="PTHR47265">
    <property type="entry name" value="IRON-SULFUR ASSEMBLY PROTEIN ISCA, CHLOROPLASTIC"/>
    <property type="match status" value="1"/>
</dbReference>
<reference evidence="4" key="1">
    <citation type="submission" date="2020-06" db="EMBL/GenBank/DDBJ databases">
        <title>WGS assembly of Ceratodon purpureus strain R40.</title>
        <authorList>
            <person name="Carey S.B."/>
            <person name="Jenkins J."/>
            <person name="Shu S."/>
            <person name="Lovell J.T."/>
            <person name="Sreedasyam A."/>
            <person name="Maumus F."/>
            <person name="Tiley G.P."/>
            <person name="Fernandez-Pozo N."/>
            <person name="Barry K."/>
            <person name="Chen C."/>
            <person name="Wang M."/>
            <person name="Lipzen A."/>
            <person name="Daum C."/>
            <person name="Saski C.A."/>
            <person name="Payton A.C."/>
            <person name="Mcbreen J.C."/>
            <person name="Conrad R.E."/>
            <person name="Kollar L.M."/>
            <person name="Olsson S."/>
            <person name="Huttunen S."/>
            <person name="Landis J.B."/>
            <person name="Wickett N.J."/>
            <person name="Johnson M.G."/>
            <person name="Rensing S.A."/>
            <person name="Grimwood J."/>
            <person name="Schmutz J."/>
            <person name="Mcdaniel S.F."/>
        </authorList>
    </citation>
    <scope>NUCLEOTIDE SEQUENCE</scope>
    <source>
        <strain evidence="4">R40</strain>
    </source>
</reference>
<evidence type="ECO:0000259" key="3">
    <source>
        <dbReference type="Pfam" id="PF01521"/>
    </source>
</evidence>
<comment type="caution">
    <text evidence="4">The sequence shown here is derived from an EMBL/GenBank/DDBJ whole genome shotgun (WGS) entry which is preliminary data.</text>
</comment>
<keyword evidence="5" id="KW-1185">Reference proteome</keyword>
<dbReference type="GO" id="GO:0051536">
    <property type="term" value="F:iron-sulfur cluster binding"/>
    <property type="evidence" value="ECO:0007669"/>
    <property type="project" value="InterPro"/>
</dbReference>
<evidence type="ECO:0000256" key="1">
    <source>
        <dbReference type="ARBA" id="ARBA00023783"/>
    </source>
</evidence>